<dbReference type="OrthoDB" id="9806575at2"/>
<keyword evidence="4" id="KW-0812">Transmembrane</keyword>
<dbReference type="STRING" id="1399.VL14_21220"/>
<feature type="transmembrane region" description="Helical" evidence="4">
    <location>
        <begin position="40"/>
        <end position="61"/>
    </location>
</feature>
<proteinExistence type="inferred from homology"/>
<name>A0A366JRV2_CYTFI</name>
<dbReference type="AlphaFoldDB" id="A0A366JRV2"/>
<dbReference type="PANTHER" id="PTHR34703">
    <property type="entry name" value="ANTIPORTER SUBUNIT MNHG2-RELATED"/>
    <property type="match status" value="1"/>
</dbReference>
<comment type="caution">
    <text evidence="5">The sequence shown here is derived from an EMBL/GenBank/DDBJ whole genome shotgun (WGS) entry which is preliminary data.</text>
</comment>
<protein>
    <submittedName>
        <fullName evidence="5">Multisubunit sodium/proton antiporter MrpG subunit</fullName>
    </submittedName>
</protein>
<organism evidence="5 6">
    <name type="scientific">Cytobacillus firmus</name>
    <name type="common">Bacillus firmus</name>
    <dbReference type="NCBI Taxonomy" id="1399"/>
    <lineage>
        <taxon>Bacteria</taxon>
        <taxon>Bacillati</taxon>
        <taxon>Bacillota</taxon>
        <taxon>Bacilli</taxon>
        <taxon>Bacillales</taxon>
        <taxon>Bacillaceae</taxon>
        <taxon>Cytobacillus</taxon>
    </lineage>
</organism>
<evidence type="ECO:0000256" key="4">
    <source>
        <dbReference type="SAM" id="Phobius"/>
    </source>
</evidence>
<evidence type="ECO:0000313" key="5">
    <source>
        <dbReference type="EMBL" id="RBP91251.1"/>
    </source>
</evidence>
<comment type="subcellular location">
    <subcellularLocation>
        <location evidence="1">Membrane</location>
        <topology evidence="1">Multi-pass membrane protein</topology>
    </subcellularLocation>
</comment>
<evidence type="ECO:0000256" key="1">
    <source>
        <dbReference type="ARBA" id="ARBA00004141"/>
    </source>
</evidence>
<evidence type="ECO:0000313" key="6">
    <source>
        <dbReference type="Proteomes" id="UP000252731"/>
    </source>
</evidence>
<dbReference type="Pfam" id="PF03334">
    <property type="entry name" value="PhaG_MnhG_YufB"/>
    <property type="match status" value="1"/>
</dbReference>
<dbReference type="NCBIfam" id="NF009314">
    <property type="entry name" value="PRK12674.1-2"/>
    <property type="match status" value="1"/>
</dbReference>
<feature type="transmembrane region" description="Helical" evidence="4">
    <location>
        <begin position="70"/>
        <end position="93"/>
    </location>
</feature>
<evidence type="ECO:0000256" key="2">
    <source>
        <dbReference type="ARBA" id="ARBA00008404"/>
    </source>
</evidence>
<gene>
    <name evidence="5" type="ORF">DFO70_10829</name>
</gene>
<comment type="similarity">
    <text evidence="2">Belongs to the CPA3 antiporters (TC 2.A.63) subunit G family.</text>
</comment>
<accession>A0A366JRV2</accession>
<keyword evidence="4" id="KW-0472">Membrane</keyword>
<sequence length="123" mass="13397">MIEIANIVIIVLIILGAFLSLVAAYGVIRLPDIYTRNHAASKSATLGVMSILLGALLFFYIKDGFFNSRVLLGIIFIFMTSPVAGHLIARAAYNSGVELWDKSVQDDLKDAPHMKKAGSKEQS</sequence>
<dbReference type="Proteomes" id="UP000252731">
    <property type="component" value="Unassembled WGS sequence"/>
</dbReference>
<dbReference type="RefSeq" id="WP_113883591.1">
    <property type="nucleotide sequence ID" value="NZ_QNSF01000008.1"/>
</dbReference>
<feature type="transmembrane region" description="Helical" evidence="4">
    <location>
        <begin position="7"/>
        <end position="28"/>
    </location>
</feature>
<dbReference type="NCBIfam" id="TIGR01300">
    <property type="entry name" value="CPA3_mnhG_phaG"/>
    <property type="match status" value="1"/>
</dbReference>
<keyword evidence="4" id="KW-1133">Transmembrane helix</keyword>
<reference evidence="5 6" key="1">
    <citation type="submission" date="2018-06" db="EMBL/GenBank/DDBJ databases">
        <title>Freshwater and sediment microbial communities from various areas in North America, analyzing microbe dynamics in response to fracking.</title>
        <authorList>
            <person name="Lamendella R."/>
        </authorList>
    </citation>
    <scope>NUCLEOTIDE SEQUENCE [LARGE SCALE GENOMIC DNA]</scope>
    <source>
        <strain evidence="5 6">14_TX</strain>
    </source>
</reference>
<dbReference type="PANTHER" id="PTHR34703:SF1">
    <property type="entry name" value="ANTIPORTER SUBUNIT MNHG2-RELATED"/>
    <property type="match status" value="1"/>
</dbReference>
<dbReference type="InterPro" id="IPR005133">
    <property type="entry name" value="PhaG_MnhG_YufB"/>
</dbReference>
<keyword evidence="6" id="KW-1185">Reference proteome</keyword>
<dbReference type="EMBL" id="QNSF01000008">
    <property type="protein sequence ID" value="RBP91251.1"/>
    <property type="molecule type" value="Genomic_DNA"/>
</dbReference>
<keyword evidence="3" id="KW-0050">Antiport</keyword>
<dbReference type="GO" id="GO:0016020">
    <property type="term" value="C:membrane"/>
    <property type="evidence" value="ECO:0007669"/>
    <property type="project" value="UniProtKB-SubCell"/>
</dbReference>
<evidence type="ECO:0000256" key="3">
    <source>
        <dbReference type="ARBA" id="ARBA00022449"/>
    </source>
</evidence>
<dbReference type="GO" id="GO:0015385">
    <property type="term" value="F:sodium:proton antiporter activity"/>
    <property type="evidence" value="ECO:0007669"/>
    <property type="project" value="TreeGrafter"/>
</dbReference>
<keyword evidence="3" id="KW-0813">Transport</keyword>